<evidence type="ECO:0000256" key="3">
    <source>
        <dbReference type="ARBA" id="ARBA00022692"/>
    </source>
</evidence>
<dbReference type="NCBIfam" id="TIGR00374">
    <property type="entry name" value="flippase-like domain"/>
    <property type="match status" value="1"/>
</dbReference>
<feature type="transmembrane region" description="Helical" evidence="6">
    <location>
        <begin position="46"/>
        <end position="63"/>
    </location>
</feature>
<protein>
    <submittedName>
        <fullName evidence="7">Lysylphosphatidylglycerol synthase domain-containing protein</fullName>
    </submittedName>
</protein>
<proteinExistence type="predicted"/>
<dbReference type="PANTHER" id="PTHR39087">
    <property type="entry name" value="UPF0104 MEMBRANE PROTEIN MJ1595"/>
    <property type="match status" value="1"/>
</dbReference>
<keyword evidence="2" id="KW-1003">Cell membrane</keyword>
<comment type="subcellular location">
    <subcellularLocation>
        <location evidence="1">Cell membrane</location>
        <topology evidence="1">Multi-pass membrane protein</topology>
    </subcellularLocation>
</comment>
<evidence type="ECO:0000256" key="5">
    <source>
        <dbReference type="ARBA" id="ARBA00023136"/>
    </source>
</evidence>
<feature type="transmembrane region" description="Helical" evidence="6">
    <location>
        <begin position="194"/>
        <end position="215"/>
    </location>
</feature>
<keyword evidence="4 6" id="KW-1133">Transmembrane helix</keyword>
<sequence>MTRLFSARWWRPIVFVAALAAAAWTLRGHLPSPADAWDALRGASPAWLLAAGGLSMLSMAAFAEQQRHLLSAFGVRMTARVSLALTYARSAMAASLPAGSAISAGYAFRQFRARGAGQATAGAVIVLSGVASLAGLALVYMVIEFRWTLWLLAAVALPLARISRPAVDAEMPERAGGRVRHTLRLAAAVPPRRWLGVLAIAALNWLTDLACLLAAMEAVGLHVPWQSAAIGYLVAQLVRQIPATPGGVGVIEAALIVALTTAGAAAAPATAAVLIYRVLSCWSVLPIGLACWSALKSRLAAPVVA</sequence>
<comment type="caution">
    <text evidence="7">The sequence shown here is derived from an EMBL/GenBank/DDBJ whole genome shotgun (WGS) entry which is preliminary data.</text>
</comment>
<evidence type="ECO:0000256" key="1">
    <source>
        <dbReference type="ARBA" id="ARBA00004651"/>
    </source>
</evidence>
<dbReference type="RefSeq" id="WP_345122112.1">
    <property type="nucleotide sequence ID" value="NZ_BAABAT010000002.1"/>
</dbReference>
<keyword evidence="8" id="KW-1185">Reference proteome</keyword>
<keyword evidence="5 6" id="KW-0472">Membrane</keyword>
<gene>
    <name evidence="7" type="ORF">GCM10022255_012140</name>
</gene>
<dbReference type="EMBL" id="BAABAT010000002">
    <property type="protein sequence ID" value="GAA4245308.1"/>
    <property type="molecule type" value="Genomic_DNA"/>
</dbReference>
<reference evidence="8" key="1">
    <citation type="journal article" date="2019" name="Int. J. Syst. Evol. Microbiol.">
        <title>The Global Catalogue of Microorganisms (GCM) 10K type strain sequencing project: providing services to taxonomists for standard genome sequencing and annotation.</title>
        <authorList>
            <consortium name="The Broad Institute Genomics Platform"/>
            <consortium name="The Broad Institute Genome Sequencing Center for Infectious Disease"/>
            <person name="Wu L."/>
            <person name="Ma J."/>
        </authorList>
    </citation>
    <scope>NUCLEOTIDE SEQUENCE [LARGE SCALE GENOMIC DNA]</scope>
    <source>
        <strain evidence="8">JCM 17441</strain>
    </source>
</reference>
<dbReference type="PANTHER" id="PTHR39087:SF2">
    <property type="entry name" value="UPF0104 MEMBRANE PROTEIN MJ1595"/>
    <property type="match status" value="1"/>
</dbReference>
<feature type="transmembrane region" description="Helical" evidence="6">
    <location>
        <begin position="120"/>
        <end position="143"/>
    </location>
</feature>
<accession>A0ABP8D007</accession>
<keyword evidence="3 6" id="KW-0812">Transmembrane</keyword>
<dbReference type="Proteomes" id="UP001500620">
    <property type="component" value="Unassembled WGS sequence"/>
</dbReference>
<evidence type="ECO:0000313" key="7">
    <source>
        <dbReference type="EMBL" id="GAA4245308.1"/>
    </source>
</evidence>
<evidence type="ECO:0000256" key="6">
    <source>
        <dbReference type="SAM" id="Phobius"/>
    </source>
</evidence>
<feature type="transmembrane region" description="Helical" evidence="6">
    <location>
        <begin position="84"/>
        <end position="108"/>
    </location>
</feature>
<dbReference type="Pfam" id="PF03706">
    <property type="entry name" value="LPG_synthase_TM"/>
    <property type="match status" value="1"/>
</dbReference>
<evidence type="ECO:0000256" key="2">
    <source>
        <dbReference type="ARBA" id="ARBA00022475"/>
    </source>
</evidence>
<name>A0ABP8D007_9ACTN</name>
<dbReference type="InterPro" id="IPR022791">
    <property type="entry name" value="L-PG_synthase/AglD"/>
</dbReference>
<evidence type="ECO:0000256" key="4">
    <source>
        <dbReference type="ARBA" id="ARBA00022989"/>
    </source>
</evidence>
<evidence type="ECO:0000313" key="8">
    <source>
        <dbReference type="Proteomes" id="UP001500620"/>
    </source>
</evidence>
<feature type="transmembrane region" description="Helical" evidence="6">
    <location>
        <begin position="250"/>
        <end position="268"/>
    </location>
</feature>
<organism evidence="7 8">
    <name type="scientific">Dactylosporangium darangshiense</name>
    <dbReference type="NCBI Taxonomy" id="579108"/>
    <lineage>
        <taxon>Bacteria</taxon>
        <taxon>Bacillati</taxon>
        <taxon>Actinomycetota</taxon>
        <taxon>Actinomycetes</taxon>
        <taxon>Micromonosporales</taxon>
        <taxon>Micromonosporaceae</taxon>
        <taxon>Dactylosporangium</taxon>
    </lineage>
</organism>